<evidence type="ECO:0000259" key="2">
    <source>
        <dbReference type="Pfam" id="PF00149"/>
    </source>
</evidence>
<accession>A0A4Q9DKJ5</accession>
<name>A0A4Q9DKJ5_9BACL</name>
<dbReference type="SUPFAM" id="SSF56300">
    <property type="entry name" value="Metallo-dependent phosphatases"/>
    <property type="match status" value="1"/>
</dbReference>
<keyword evidence="4" id="KW-1185">Reference proteome</keyword>
<dbReference type="Gene3D" id="3.60.21.10">
    <property type="match status" value="1"/>
</dbReference>
<organism evidence="3 4">
    <name type="scientific">Paenibacillus thalictri</name>
    <dbReference type="NCBI Taxonomy" id="2527873"/>
    <lineage>
        <taxon>Bacteria</taxon>
        <taxon>Bacillati</taxon>
        <taxon>Bacillota</taxon>
        <taxon>Bacilli</taxon>
        <taxon>Bacillales</taxon>
        <taxon>Paenibacillaceae</taxon>
        <taxon>Paenibacillus</taxon>
    </lineage>
</organism>
<dbReference type="InterPro" id="IPR029052">
    <property type="entry name" value="Metallo-depent_PP-like"/>
</dbReference>
<feature type="region of interest" description="Disordered" evidence="1">
    <location>
        <begin position="36"/>
        <end position="56"/>
    </location>
</feature>
<dbReference type="Proteomes" id="UP000293142">
    <property type="component" value="Unassembled WGS sequence"/>
</dbReference>
<sequence>MSRRQFIKLLLTMLTLAVAAVSGLWKWFASGIEAHEQPKSPGAGESRGAEANIESTQAPVQTEPLLSFMIMSDTHINGGLSEQSDKLRKALDDVISFEPKVEALLITGDITDSGSESDYREYNKVMKGYKHLPPLHVNMGNHDYYNIWIDKHGQWNKDAMPNGHSDEKSRTTFMAQFGMDQVYHDFRVNGCHIIMLSQETYVQERPEVGEGAYYSDTQLAWFKQKMEEHRDGSPVFVMIHQPLPAMGQDGGSHSLIRAKEFRSILQPYKNVFVFSGHRHQDFRGGQHYTPESFHWFHNASVGRTRSVQPAISITSQGLYVQVYQDKVVLRGREFMDRTWIKEADWSIPLQA</sequence>
<dbReference type="PANTHER" id="PTHR43143">
    <property type="entry name" value="METALLOPHOSPHOESTERASE, CALCINEURIN SUPERFAMILY"/>
    <property type="match status" value="1"/>
</dbReference>
<dbReference type="PANTHER" id="PTHR43143:SF1">
    <property type="entry name" value="SERINE_THREONINE-PROTEIN PHOSPHATASE CPPED1"/>
    <property type="match status" value="1"/>
</dbReference>
<dbReference type="InterPro" id="IPR004843">
    <property type="entry name" value="Calcineurin-like_PHP"/>
</dbReference>
<dbReference type="OrthoDB" id="1645838at2"/>
<evidence type="ECO:0000313" key="3">
    <source>
        <dbReference type="EMBL" id="TBL75303.1"/>
    </source>
</evidence>
<protein>
    <submittedName>
        <fullName evidence="3">Phosphohydrolase</fullName>
    </submittedName>
</protein>
<gene>
    <name evidence="3" type="ORF">EYB31_23105</name>
</gene>
<dbReference type="Pfam" id="PF00149">
    <property type="entry name" value="Metallophos"/>
    <property type="match status" value="1"/>
</dbReference>
<dbReference type="InterPro" id="IPR051918">
    <property type="entry name" value="STPP_CPPED1"/>
</dbReference>
<dbReference type="RefSeq" id="WP_131015792.1">
    <property type="nucleotide sequence ID" value="NZ_SIRE01000017.1"/>
</dbReference>
<reference evidence="3 4" key="1">
    <citation type="submission" date="2019-02" db="EMBL/GenBank/DDBJ databases">
        <title>Paenibacillus sp. nov., isolated from surface-sterilized tissue of Thalictrum simplex L.</title>
        <authorList>
            <person name="Tuo L."/>
        </authorList>
    </citation>
    <scope>NUCLEOTIDE SEQUENCE [LARGE SCALE GENOMIC DNA]</scope>
    <source>
        <strain evidence="3 4">N2SHLJ1</strain>
    </source>
</reference>
<proteinExistence type="predicted"/>
<keyword evidence="3" id="KW-0378">Hydrolase</keyword>
<evidence type="ECO:0000256" key="1">
    <source>
        <dbReference type="SAM" id="MobiDB-lite"/>
    </source>
</evidence>
<evidence type="ECO:0000313" key="4">
    <source>
        <dbReference type="Proteomes" id="UP000293142"/>
    </source>
</evidence>
<feature type="domain" description="Calcineurin-like phosphoesterase" evidence="2">
    <location>
        <begin position="67"/>
        <end position="280"/>
    </location>
</feature>
<comment type="caution">
    <text evidence="3">The sequence shown here is derived from an EMBL/GenBank/DDBJ whole genome shotgun (WGS) entry which is preliminary data.</text>
</comment>
<dbReference type="EMBL" id="SIRE01000017">
    <property type="protein sequence ID" value="TBL75303.1"/>
    <property type="molecule type" value="Genomic_DNA"/>
</dbReference>
<dbReference type="GO" id="GO:0016787">
    <property type="term" value="F:hydrolase activity"/>
    <property type="evidence" value="ECO:0007669"/>
    <property type="project" value="UniProtKB-KW"/>
</dbReference>
<dbReference type="AlphaFoldDB" id="A0A4Q9DKJ5"/>